<dbReference type="AlphaFoldDB" id="A0A238BQ69"/>
<dbReference type="InterPro" id="IPR016135">
    <property type="entry name" value="UBQ-conjugating_enzyme/RWD"/>
</dbReference>
<feature type="region of interest" description="Disordered" evidence="2">
    <location>
        <begin position="339"/>
        <end position="377"/>
    </location>
</feature>
<dbReference type="CDD" id="cd13228">
    <property type="entry name" value="PHear_NECAP"/>
    <property type="match status" value="1"/>
</dbReference>
<dbReference type="PANTHER" id="PTHR12847">
    <property type="entry name" value="ATP-BINDING CASSETTE ABC TRANSPORTER-RELATED"/>
    <property type="match status" value="1"/>
</dbReference>
<dbReference type="GO" id="GO:0030125">
    <property type="term" value="C:clathrin vesicle coat"/>
    <property type="evidence" value="ECO:0007669"/>
    <property type="project" value="TreeGrafter"/>
</dbReference>
<dbReference type="Pfam" id="PF07933">
    <property type="entry name" value="DUF1681"/>
    <property type="match status" value="1"/>
</dbReference>
<feature type="compositionally biased region" description="Polar residues" evidence="2">
    <location>
        <begin position="134"/>
        <end position="156"/>
    </location>
</feature>
<proteinExistence type="inferred from homology"/>
<evidence type="ECO:0000313" key="4">
    <source>
        <dbReference type="EMBL" id="OZC07114.1"/>
    </source>
</evidence>
<dbReference type="Proteomes" id="UP000242913">
    <property type="component" value="Unassembled WGS sequence"/>
</dbReference>
<dbReference type="Gene3D" id="3.10.110.10">
    <property type="entry name" value="Ubiquitin Conjugating Enzyme"/>
    <property type="match status" value="1"/>
</dbReference>
<dbReference type="CDD" id="cd23799">
    <property type="entry name" value="UBCc_UBE2J"/>
    <property type="match status" value="1"/>
</dbReference>
<dbReference type="Pfam" id="PF00179">
    <property type="entry name" value="UQ_con"/>
    <property type="match status" value="1"/>
</dbReference>
<accession>A0A238BQ69</accession>
<comment type="similarity">
    <text evidence="1">Belongs to the NECAP family.</text>
</comment>
<dbReference type="PANTHER" id="PTHR12847:SF9">
    <property type="entry name" value="NECAP-LIKE PROTEIN CG9132"/>
    <property type="match status" value="1"/>
</dbReference>
<dbReference type="OrthoDB" id="1158011at2759"/>
<feature type="region of interest" description="Disordered" evidence="2">
    <location>
        <begin position="134"/>
        <end position="158"/>
    </location>
</feature>
<protein>
    <recommendedName>
        <fullName evidence="3">UBC core domain-containing protein</fullName>
    </recommendedName>
</protein>
<keyword evidence="5" id="KW-1185">Reference proteome</keyword>
<dbReference type="SUPFAM" id="SSF54495">
    <property type="entry name" value="UBC-like"/>
    <property type="match status" value="1"/>
</dbReference>
<gene>
    <name evidence="4" type="ORF">X798_05919</name>
</gene>
<feature type="domain" description="UBC core" evidence="3">
    <location>
        <begin position="185"/>
        <end position="337"/>
    </location>
</feature>
<sequence length="386" mass="43608">MLFLAADWKLGEPDWTGRMRLVTIGNKLELRLEDKVSGQLFAKCPVDEYPGLSIEPVLDSSRYFVVRLKNDNGQTAFIGLGFADRSDSFDLNVALQEHFKYIEKSAEFSKEQMNDQPKLDLSFKKGQTITINFGKKTSTNPQQTRTSPSDASSNSGAFPLLPPPPSASLWYFHFAKMAYRYASEKAQIRLSNEYAELKKDPIPGIVAKPLDENLLLWGYVIRGSKDTPYDGGIYYGELEFSNDFPSIPPHVLMYTPNGRFIPGERICVSISAFHPANWDPSWTVGAFLHCFSHFMMLDEKKLGMGAMKSSADQKRIFAKQSMSYNMTNKNFMKAFGEKPFGSEDSENKARANAALDSDDEEESELSSYSFSESDDEGLRSFLKWKF</sequence>
<dbReference type="Gene3D" id="2.30.29.30">
    <property type="entry name" value="Pleckstrin-homology domain (PH domain)/Phosphotyrosine-binding domain (PTB)"/>
    <property type="match status" value="1"/>
</dbReference>
<organism evidence="4 5">
    <name type="scientific">Onchocerca flexuosa</name>
    <dbReference type="NCBI Taxonomy" id="387005"/>
    <lineage>
        <taxon>Eukaryota</taxon>
        <taxon>Metazoa</taxon>
        <taxon>Ecdysozoa</taxon>
        <taxon>Nematoda</taxon>
        <taxon>Chromadorea</taxon>
        <taxon>Rhabditida</taxon>
        <taxon>Spirurina</taxon>
        <taxon>Spiruromorpha</taxon>
        <taxon>Filarioidea</taxon>
        <taxon>Onchocercidae</taxon>
        <taxon>Onchocerca</taxon>
    </lineage>
</organism>
<name>A0A238BQ69_9BILA</name>
<reference evidence="4 5" key="1">
    <citation type="submission" date="2015-12" db="EMBL/GenBank/DDBJ databases">
        <title>Draft genome of the nematode, Onchocerca flexuosa.</title>
        <authorList>
            <person name="Mitreva M."/>
        </authorList>
    </citation>
    <scope>NUCLEOTIDE SEQUENCE [LARGE SCALE GENOMIC DNA]</scope>
    <source>
        <strain evidence="4">Red Deer</strain>
    </source>
</reference>
<dbReference type="EMBL" id="KZ270043">
    <property type="protein sequence ID" value="OZC07114.1"/>
    <property type="molecule type" value="Genomic_DNA"/>
</dbReference>
<evidence type="ECO:0000256" key="1">
    <source>
        <dbReference type="ARBA" id="ARBA00007736"/>
    </source>
</evidence>
<evidence type="ECO:0000313" key="5">
    <source>
        <dbReference type="Proteomes" id="UP000242913"/>
    </source>
</evidence>
<dbReference type="InterPro" id="IPR011993">
    <property type="entry name" value="PH-like_dom_sf"/>
</dbReference>
<dbReference type="GO" id="GO:0006897">
    <property type="term" value="P:endocytosis"/>
    <property type="evidence" value="ECO:0007669"/>
    <property type="project" value="InterPro"/>
</dbReference>
<dbReference type="SMART" id="SM00212">
    <property type="entry name" value="UBCc"/>
    <property type="match status" value="1"/>
</dbReference>
<dbReference type="InterPro" id="IPR012466">
    <property type="entry name" value="NECAP_PHear"/>
</dbReference>
<evidence type="ECO:0000259" key="3">
    <source>
        <dbReference type="PROSITE" id="PS50127"/>
    </source>
</evidence>
<dbReference type="SUPFAM" id="SSF50729">
    <property type="entry name" value="PH domain-like"/>
    <property type="match status" value="1"/>
</dbReference>
<dbReference type="InterPro" id="IPR000608">
    <property type="entry name" value="UBC"/>
</dbReference>
<evidence type="ECO:0000256" key="2">
    <source>
        <dbReference type="SAM" id="MobiDB-lite"/>
    </source>
</evidence>
<dbReference type="PROSITE" id="PS50127">
    <property type="entry name" value="UBC_2"/>
    <property type="match status" value="1"/>
</dbReference>